<reference evidence="4 5" key="1">
    <citation type="submission" date="2022-06" db="EMBL/GenBank/DDBJ databases">
        <title>Mycolicibacterium sp. CAU 1645 isolated from seawater.</title>
        <authorList>
            <person name="Kim W."/>
        </authorList>
    </citation>
    <scope>NUCLEOTIDE SEQUENCE [LARGE SCALE GENOMIC DNA]</scope>
    <source>
        <strain evidence="4 5">CAU 1645</strain>
    </source>
</reference>
<dbReference type="Pfam" id="PF00440">
    <property type="entry name" value="TetR_N"/>
    <property type="match status" value="1"/>
</dbReference>
<sequence>MARTVNTEQHRARREAVTTAAAELFARYGFAETSTAQIAQAASISTGSLFYYFPDKSAIFRAIFEDDIAASRRLFQAHAETDNPAASILDVVTVLAAPARDELAPRLLVELLRRVGNDTQLMEIVAANEAVVQEGLAKLVGQAVRVGQADHNLDIDVAATWIRRIVDAVYLHAGDGDGDPIPMLRLIVARFLGTT</sequence>
<dbReference type="PANTHER" id="PTHR30055">
    <property type="entry name" value="HTH-TYPE TRANSCRIPTIONAL REGULATOR RUTR"/>
    <property type="match status" value="1"/>
</dbReference>
<dbReference type="InterPro" id="IPR036271">
    <property type="entry name" value="Tet_transcr_reg_TetR-rel_C_sf"/>
</dbReference>
<accession>A0ABT1LXU9</accession>
<protein>
    <submittedName>
        <fullName evidence="4">TetR/AcrR family transcriptional regulator</fullName>
    </submittedName>
</protein>
<evidence type="ECO:0000256" key="1">
    <source>
        <dbReference type="ARBA" id="ARBA00023125"/>
    </source>
</evidence>
<name>A0ABT1LXU9_9MYCO</name>
<dbReference type="PRINTS" id="PR00455">
    <property type="entry name" value="HTHTETR"/>
</dbReference>
<dbReference type="Proteomes" id="UP001651690">
    <property type="component" value="Unassembled WGS sequence"/>
</dbReference>
<feature type="domain" description="HTH tetR-type" evidence="3">
    <location>
        <begin position="11"/>
        <end position="71"/>
    </location>
</feature>
<evidence type="ECO:0000256" key="2">
    <source>
        <dbReference type="PROSITE-ProRule" id="PRU00335"/>
    </source>
</evidence>
<dbReference type="RefSeq" id="WP_255058137.1">
    <property type="nucleotide sequence ID" value="NZ_JANDBD010000001.1"/>
</dbReference>
<dbReference type="PANTHER" id="PTHR30055:SF226">
    <property type="entry name" value="HTH-TYPE TRANSCRIPTIONAL REGULATOR PKSA"/>
    <property type="match status" value="1"/>
</dbReference>
<feature type="DNA-binding region" description="H-T-H motif" evidence="2">
    <location>
        <begin position="34"/>
        <end position="53"/>
    </location>
</feature>
<dbReference type="Gene3D" id="1.10.357.10">
    <property type="entry name" value="Tetracycline Repressor, domain 2"/>
    <property type="match status" value="1"/>
</dbReference>
<evidence type="ECO:0000313" key="4">
    <source>
        <dbReference type="EMBL" id="MCP9271170.1"/>
    </source>
</evidence>
<dbReference type="InterPro" id="IPR050109">
    <property type="entry name" value="HTH-type_TetR-like_transc_reg"/>
</dbReference>
<dbReference type="PROSITE" id="PS50977">
    <property type="entry name" value="HTH_TETR_2"/>
    <property type="match status" value="1"/>
</dbReference>
<dbReference type="PROSITE" id="PS01081">
    <property type="entry name" value="HTH_TETR_1"/>
    <property type="match status" value="1"/>
</dbReference>
<dbReference type="InterPro" id="IPR001647">
    <property type="entry name" value="HTH_TetR"/>
</dbReference>
<dbReference type="EMBL" id="JANDBD010000001">
    <property type="protein sequence ID" value="MCP9271170.1"/>
    <property type="molecule type" value="Genomic_DNA"/>
</dbReference>
<proteinExistence type="predicted"/>
<gene>
    <name evidence="4" type="ORF">NM203_03100</name>
</gene>
<keyword evidence="1 2" id="KW-0238">DNA-binding</keyword>
<dbReference type="SUPFAM" id="SSF46689">
    <property type="entry name" value="Homeodomain-like"/>
    <property type="match status" value="1"/>
</dbReference>
<dbReference type="SUPFAM" id="SSF48498">
    <property type="entry name" value="Tetracyclin repressor-like, C-terminal domain"/>
    <property type="match status" value="1"/>
</dbReference>
<dbReference type="InterPro" id="IPR009057">
    <property type="entry name" value="Homeodomain-like_sf"/>
</dbReference>
<organism evidence="4 5">
    <name type="scientific">Mycolicibacterium arenosum</name>
    <dbReference type="NCBI Taxonomy" id="2952157"/>
    <lineage>
        <taxon>Bacteria</taxon>
        <taxon>Bacillati</taxon>
        <taxon>Actinomycetota</taxon>
        <taxon>Actinomycetes</taxon>
        <taxon>Mycobacteriales</taxon>
        <taxon>Mycobacteriaceae</taxon>
        <taxon>Mycolicibacterium</taxon>
    </lineage>
</organism>
<evidence type="ECO:0000313" key="5">
    <source>
        <dbReference type="Proteomes" id="UP001651690"/>
    </source>
</evidence>
<comment type="caution">
    <text evidence="4">The sequence shown here is derived from an EMBL/GenBank/DDBJ whole genome shotgun (WGS) entry which is preliminary data.</text>
</comment>
<dbReference type="InterPro" id="IPR023772">
    <property type="entry name" value="DNA-bd_HTH_TetR-type_CS"/>
</dbReference>
<evidence type="ECO:0000259" key="3">
    <source>
        <dbReference type="PROSITE" id="PS50977"/>
    </source>
</evidence>
<keyword evidence="5" id="KW-1185">Reference proteome</keyword>